<gene>
    <name evidence="2" type="ORF">LMS43_03635</name>
</gene>
<keyword evidence="3" id="KW-1185">Reference proteome</keyword>
<keyword evidence="1" id="KW-1133">Transmembrane helix</keyword>
<evidence type="ECO:0000313" key="2">
    <source>
        <dbReference type="EMBL" id="MDN4120378.1"/>
    </source>
</evidence>
<sequence length="221" mass="24629">MFWEAVKSGMGTLAHWQTYLATLLYLALSLSPLLVIAPAINRNRTPTDSTLIIYMVLLPLFQAFALVVFIITLAPIILGQSDQAAWSLPWQLLQHEPVKILLLLGKLILAAYLLLLIRVPMLQTLVLSGFALILLLNSFPALNPTFNLDELRVWPGFLFMMGLLFFSTLIGWLGILITTVLGSMIEIHFKGRGVLFTISVASSFGFIPLFIYGAWIGIQLR</sequence>
<proteinExistence type="predicted"/>
<comment type="caution">
    <text evidence="2">The sequence shown here is derived from an EMBL/GenBank/DDBJ whole genome shotgun (WGS) entry which is preliminary data.</text>
</comment>
<evidence type="ECO:0008006" key="4">
    <source>
        <dbReference type="Google" id="ProtNLM"/>
    </source>
</evidence>
<reference evidence="2" key="1">
    <citation type="submission" date="2021-11" db="EMBL/GenBank/DDBJ databases">
        <title>Draft genome sequence of Alcaligenes endophyticus type strain CCUG 75668T.</title>
        <authorList>
            <person name="Salva-Serra F."/>
            <person name="Duran R.E."/>
            <person name="Seeger M."/>
            <person name="Moore E.R.B."/>
            <person name="Jaen-Luchoro D."/>
        </authorList>
    </citation>
    <scope>NUCLEOTIDE SEQUENCE</scope>
    <source>
        <strain evidence="2">CCUG 75668</strain>
    </source>
</reference>
<keyword evidence="1" id="KW-0472">Membrane</keyword>
<dbReference type="EMBL" id="JAJHNU010000001">
    <property type="protein sequence ID" value="MDN4120378.1"/>
    <property type="molecule type" value="Genomic_DNA"/>
</dbReference>
<keyword evidence="1" id="KW-0812">Transmembrane</keyword>
<feature type="transmembrane region" description="Helical" evidence="1">
    <location>
        <begin position="124"/>
        <end position="142"/>
    </location>
</feature>
<feature type="transmembrane region" description="Helical" evidence="1">
    <location>
        <begin position="52"/>
        <end position="78"/>
    </location>
</feature>
<organism evidence="2 3">
    <name type="scientific">Alcaligenes endophyticus</name>
    <dbReference type="NCBI Taxonomy" id="1929088"/>
    <lineage>
        <taxon>Bacteria</taxon>
        <taxon>Pseudomonadati</taxon>
        <taxon>Pseudomonadota</taxon>
        <taxon>Betaproteobacteria</taxon>
        <taxon>Burkholderiales</taxon>
        <taxon>Alcaligenaceae</taxon>
        <taxon>Alcaligenes</taxon>
    </lineage>
</organism>
<feature type="transmembrane region" description="Helical" evidence="1">
    <location>
        <begin position="20"/>
        <end position="40"/>
    </location>
</feature>
<evidence type="ECO:0000256" key="1">
    <source>
        <dbReference type="SAM" id="Phobius"/>
    </source>
</evidence>
<evidence type="ECO:0000313" key="3">
    <source>
        <dbReference type="Proteomes" id="UP001168613"/>
    </source>
</evidence>
<feature type="transmembrane region" description="Helical" evidence="1">
    <location>
        <begin position="193"/>
        <end position="218"/>
    </location>
</feature>
<dbReference type="RefSeq" id="WP_266122305.1">
    <property type="nucleotide sequence ID" value="NZ_JAJHNU010000001.1"/>
</dbReference>
<feature type="transmembrane region" description="Helical" evidence="1">
    <location>
        <begin position="154"/>
        <end position="181"/>
    </location>
</feature>
<protein>
    <recommendedName>
        <fullName evidence="4">ABC transporter permease</fullName>
    </recommendedName>
</protein>
<name>A0ABT8EGH9_9BURK</name>
<accession>A0ABT8EGH9</accession>
<dbReference type="Proteomes" id="UP001168613">
    <property type="component" value="Unassembled WGS sequence"/>
</dbReference>
<feature type="transmembrane region" description="Helical" evidence="1">
    <location>
        <begin position="98"/>
        <end position="117"/>
    </location>
</feature>